<proteinExistence type="predicted"/>
<protein>
    <submittedName>
        <fullName evidence="2">Class I glutamine amidotransferase-like protein</fullName>
    </submittedName>
</protein>
<dbReference type="OrthoDB" id="543156at2759"/>
<dbReference type="InterPro" id="IPR052158">
    <property type="entry name" value="INH-QAR"/>
</dbReference>
<dbReference type="SUPFAM" id="SSF52317">
    <property type="entry name" value="Class I glutamine amidotransferase-like"/>
    <property type="match status" value="1"/>
</dbReference>
<reference evidence="2" key="1">
    <citation type="submission" date="2019-04" db="EMBL/GenBank/DDBJ databases">
        <title>Friends and foes A comparative genomics studyof 23 Aspergillus species from section Flavi.</title>
        <authorList>
            <consortium name="DOE Joint Genome Institute"/>
            <person name="Kjaerbolling I."/>
            <person name="Vesth T."/>
            <person name="Frisvad J.C."/>
            <person name="Nybo J.L."/>
            <person name="Theobald S."/>
            <person name="Kildgaard S."/>
            <person name="Isbrandt T."/>
            <person name="Kuo A."/>
            <person name="Sato A."/>
            <person name="Lyhne E.K."/>
            <person name="Kogle M.E."/>
            <person name="Wiebenga A."/>
            <person name="Kun R.S."/>
            <person name="Lubbers R.J."/>
            <person name="Makela M.R."/>
            <person name="Barry K."/>
            <person name="Chovatia M."/>
            <person name="Clum A."/>
            <person name="Daum C."/>
            <person name="Haridas S."/>
            <person name="He G."/>
            <person name="LaButti K."/>
            <person name="Lipzen A."/>
            <person name="Mondo S."/>
            <person name="Riley R."/>
            <person name="Salamov A."/>
            <person name="Simmons B.A."/>
            <person name="Magnuson J.K."/>
            <person name="Henrissat B."/>
            <person name="Mortensen U.H."/>
            <person name="Larsen T.O."/>
            <person name="Devries R.P."/>
            <person name="Grigoriev I.V."/>
            <person name="Machida M."/>
            <person name="Baker S.E."/>
            <person name="Andersen M.R."/>
        </authorList>
    </citation>
    <scope>NUCLEOTIDE SEQUENCE [LARGE SCALE GENOMIC DNA]</scope>
    <source>
        <strain evidence="2">IBT 14317</strain>
    </source>
</reference>
<dbReference type="Proteomes" id="UP000326877">
    <property type="component" value="Unassembled WGS sequence"/>
</dbReference>
<dbReference type="PANTHER" id="PTHR43130">
    <property type="entry name" value="ARAC-FAMILY TRANSCRIPTIONAL REGULATOR"/>
    <property type="match status" value="1"/>
</dbReference>
<dbReference type="CDD" id="cd03139">
    <property type="entry name" value="GATase1_PfpI_2"/>
    <property type="match status" value="1"/>
</dbReference>
<dbReference type="InterPro" id="IPR002818">
    <property type="entry name" value="DJ-1/PfpI"/>
</dbReference>
<dbReference type="InterPro" id="IPR029062">
    <property type="entry name" value="Class_I_gatase-like"/>
</dbReference>
<accession>A0A5N7CAP8</accession>
<dbReference type="PANTHER" id="PTHR43130:SF7">
    <property type="entry name" value="DJ-1_PFPI DOMAIN-CONTAINING PROTEIN"/>
    <property type="match status" value="1"/>
</dbReference>
<dbReference type="Gene3D" id="3.40.50.880">
    <property type="match status" value="1"/>
</dbReference>
<dbReference type="Pfam" id="PF01965">
    <property type="entry name" value="DJ-1_PfpI"/>
    <property type="match status" value="1"/>
</dbReference>
<feature type="domain" description="DJ-1/PfpI" evidence="1">
    <location>
        <begin position="51"/>
        <end position="182"/>
    </location>
</feature>
<dbReference type="AlphaFoldDB" id="A0A5N7CAP8"/>
<gene>
    <name evidence="2" type="ORF">BDV23DRAFT_153639</name>
</gene>
<evidence type="ECO:0000313" key="2">
    <source>
        <dbReference type="EMBL" id="KAE8391214.1"/>
    </source>
</evidence>
<name>A0A5N7CAP8_PETAA</name>
<organism evidence="2">
    <name type="scientific">Petromyces alliaceus</name>
    <name type="common">Aspergillus alliaceus</name>
    <dbReference type="NCBI Taxonomy" id="209559"/>
    <lineage>
        <taxon>Eukaryota</taxon>
        <taxon>Fungi</taxon>
        <taxon>Dikarya</taxon>
        <taxon>Ascomycota</taxon>
        <taxon>Pezizomycotina</taxon>
        <taxon>Eurotiomycetes</taxon>
        <taxon>Eurotiomycetidae</taxon>
        <taxon>Eurotiales</taxon>
        <taxon>Aspergillaceae</taxon>
        <taxon>Aspergillus</taxon>
        <taxon>Aspergillus subgen. Circumdati</taxon>
    </lineage>
</organism>
<evidence type="ECO:0000259" key="1">
    <source>
        <dbReference type="Pfam" id="PF01965"/>
    </source>
</evidence>
<dbReference type="GO" id="GO:0016740">
    <property type="term" value="F:transferase activity"/>
    <property type="evidence" value="ECO:0007669"/>
    <property type="project" value="UniProtKB-KW"/>
</dbReference>
<sequence length="216" mass="24073">MAPLQFGIVLYDFQLLDVAAPIDLLSSVSKKMLTTLERTGHLPKGTSNEGLDIEFHYLAPTLDSVTLMTGFRLQPTTTFEDCPKLDAILLGGPGPDFWDNIPESYVKFFHQKAEEVEYFFTTCTGGIVAGKAGLLRGKRATTNHEFMDFLPAQLPETKWEKTQWVIDGKFWTAGGALAGLDMFDHWLRGKTTDTVLTMAHRGLDYQPRNVNGKLIG</sequence>
<keyword evidence="2" id="KW-0315">Glutamine amidotransferase</keyword>
<dbReference type="EMBL" id="ML735247">
    <property type="protein sequence ID" value="KAE8391214.1"/>
    <property type="molecule type" value="Genomic_DNA"/>
</dbReference>
<keyword evidence="2" id="KW-0808">Transferase</keyword>